<evidence type="ECO:0000313" key="2">
    <source>
        <dbReference type="Proteomes" id="UP001629953"/>
    </source>
</evidence>
<dbReference type="InterPro" id="IPR009609">
    <property type="entry name" value="Phosphonate_metab_PhnG"/>
</dbReference>
<evidence type="ECO:0000313" key="1">
    <source>
        <dbReference type="EMBL" id="MFM2485677.1"/>
    </source>
</evidence>
<comment type="caution">
    <text evidence="1">The sequence shown here is derived from an EMBL/GenBank/DDBJ whole genome shotgun (WGS) entry which is preliminary data.</text>
</comment>
<keyword evidence="1" id="KW-0456">Lyase</keyword>
<dbReference type="Proteomes" id="UP001629953">
    <property type="component" value="Unassembled WGS sequence"/>
</dbReference>
<name>A0ABW9G840_9GAMM</name>
<protein>
    <submittedName>
        <fullName evidence="1">Phosphonate C-P lyase system protein PhnG</fullName>
    </submittedName>
</protein>
<keyword evidence="2" id="KW-1185">Reference proteome</keyword>
<dbReference type="RefSeq" id="WP_408623927.1">
    <property type="nucleotide sequence ID" value="NZ_JBEQCT010000005.1"/>
</dbReference>
<reference evidence="1 2" key="1">
    <citation type="journal article" date="2013" name="Int. J. Syst. Evol. Microbiol.">
        <title>Celerinatantimonas yamalensis sp. nov., a cold-adapted diazotrophic bacterium from a cold permafrost brine.</title>
        <authorList>
            <person name="Shcherbakova V."/>
            <person name="Chuvilskaya N."/>
            <person name="Rivkina E."/>
            <person name="Demidov N."/>
            <person name="Uchaeva V."/>
            <person name="Suetin S."/>
            <person name="Suzina N."/>
            <person name="Gilichinsky D."/>
        </authorList>
    </citation>
    <scope>NUCLEOTIDE SEQUENCE [LARGE SCALE GENOMIC DNA]</scope>
    <source>
        <strain evidence="1 2">C7</strain>
    </source>
</reference>
<dbReference type="GO" id="GO:0016829">
    <property type="term" value="F:lyase activity"/>
    <property type="evidence" value="ECO:0007669"/>
    <property type="project" value="UniProtKB-KW"/>
</dbReference>
<dbReference type="Pfam" id="PF06754">
    <property type="entry name" value="PhnG"/>
    <property type="match status" value="1"/>
</dbReference>
<accession>A0ABW9G840</accession>
<organism evidence="1 2">
    <name type="scientific">Celerinatantimonas yamalensis</name>
    <dbReference type="NCBI Taxonomy" id="559956"/>
    <lineage>
        <taxon>Bacteria</taxon>
        <taxon>Pseudomonadati</taxon>
        <taxon>Pseudomonadota</taxon>
        <taxon>Gammaproteobacteria</taxon>
        <taxon>Celerinatantimonadaceae</taxon>
        <taxon>Celerinatantimonas</taxon>
    </lineage>
</organism>
<dbReference type="EMBL" id="JBEQCT010000005">
    <property type="protein sequence ID" value="MFM2485677.1"/>
    <property type="molecule type" value="Genomic_DNA"/>
</dbReference>
<gene>
    <name evidence="1" type="primary">phnG</name>
    <name evidence="1" type="ORF">ABUE30_11515</name>
</gene>
<proteinExistence type="predicted"/>
<sequence>MEEQISSRQRWLGLLAKASPEWLIEQAESWVNPVAFTLIRPAEIGLAKVQGRMGGTGSTFVLGDITLTRCVVQGPEQQVGMGFVRGRNKGHALCIAKLDALLQLNDYHDGIEQKLLTPLEQQLMQAAKVKQQGQAATQVDFFTLVRGEA</sequence>
<dbReference type="NCBIfam" id="TIGR03293">
    <property type="entry name" value="PhnG_redo"/>
    <property type="match status" value="1"/>
</dbReference>